<evidence type="ECO:0000256" key="1">
    <source>
        <dbReference type="ARBA" id="ARBA00006835"/>
    </source>
</evidence>
<dbReference type="GO" id="GO:0006351">
    <property type="term" value="P:DNA-templated transcription"/>
    <property type="evidence" value="ECO:0007669"/>
    <property type="project" value="InterPro"/>
</dbReference>
<keyword evidence="13" id="KW-1185">Reference proteome</keyword>
<evidence type="ECO:0000256" key="5">
    <source>
        <dbReference type="ARBA" id="ARBA00022695"/>
    </source>
</evidence>
<comment type="similarity">
    <text evidence="1 7">Belongs to the RNA polymerase beta chain family.</text>
</comment>
<evidence type="ECO:0000259" key="10">
    <source>
        <dbReference type="Pfam" id="PF04560"/>
    </source>
</evidence>
<organism evidence="12 13">
    <name type="scientific">Neocallimastix californiae</name>
    <dbReference type="NCBI Taxonomy" id="1754190"/>
    <lineage>
        <taxon>Eukaryota</taxon>
        <taxon>Fungi</taxon>
        <taxon>Fungi incertae sedis</taxon>
        <taxon>Chytridiomycota</taxon>
        <taxon>Chytridiomycota incertae sedis</taxon>
        <taxon>Neocallimastigomycetes</taxon>
        <taxon>Neocallimastigales</taxon>
        <taxon>Neocallimastigaceae</taxon>
        <taxon>Neocallimastix</taxon>
    </lineage>
</organism>
<evidence type="ECO:0000256" key="3">
    <source>
        <dbReference type="ARBA" id="ARBA00022478"/>
    </source>
</evidence>
<dbReference type="AlphaFoldDB" id="A0A1Y1XW06"/>
<dbReference type="Gene3D" id="2.40.270.10">
    <property type="entry name" value="DNA-directed RNA polymerase, subunit 2, domain 6"/>
    <property type="match status" value="1"/>
</dbReference>
<dbReference type="Pfam" id="PF00562">
    <property type="entry name" value="RNA_pol_Rpb2_6"/>
    <property type="match status" value="1"/>
</dbReference>
<gene>
    <name evidence="12" type="ORF">LY90DRAFT_521124</name>
</gene>
<keyword evidence="6" id="KW-0804">Transcription</keyword>
<dbReference type="EMBL" id="MCOG01001047">
    <property type="protein sequence ID" value="ORX89484.1"/>
    <property type="molecule type" value="Genomic_DNA"/>
</dbReference>
<dbReference type="Pfam" id="PF04565">
    <property type="entry name" value="RNA_pol_Rpb2_3"/>
    <property type="match status" value="1"/>
</dbReference>
<dbReference type="STRING" id="1754190.A0A1Y1XW06"/>
<evidence type="ECO:0000313" key="13">
    <source>
        <dbReference type="Proteomes" id="UP000193920"/>
    </source>
</evidence>
<dbReference type="EC" id="2.7.7.6" evidence="2"/>
<sequence length="781" mass="90623">MVKSGTIRSYFCEYSSIAVQTLSKRSYYDKLSHIRRVQIPINTESENLELRLSYQYGYFCPFETPESKDVGLVKYFGLSVLIAPDFTMDLSYLSSVLYDSPHYNDFKENKQSDKREYPVLLNSRFIGFTTCNLVEFTYRDLKLRYPFISCIFDEVAYYLFTDEGRIVRPLRVRKGNIVFGIRFIDIAEYISNSDFEYEELDPNFIFGLISALSPFPGNNHVSRLTFQAGMTKQCMSNDSTIFNFNDNSRRLINAQKPFCMTKLEAILSRRLFHFESLTSFINQTKSGNEAININSDIIMELFKNMETDDNENLKNEIDTDSSHNNDNNGLCNKFCKNFEERNDENKQYQEPEYEHHNKNIESSSGTFDKDNEWKEIYSKFEKKINLDNEEFRKRINELSNIEIERDQSILITKNNNYHRFNGQNAVVAIMAFGNNQEDSVIFNKTSIENGMFANIKYRYQYISYSIQDEILININSNYENGLPKPNTLIARNSFYSNEPLFRIYNFTKNEVRDIENIFRRPVYVDHCTTFVEDDICYCCVEVRHLYKPQQGDKFASRYAQKGVIGSIMPEQLIPRTEFGIIPDIIVNPHAFPSRMTVGHLIEMFVGKCMVMDPQRFGTFFDASIESNDIKNFEANYIDSGIPIMEKMVDSITGKFIGEAFVGVCYYTALQHQVEEKMFYRILGNVNAISKQPTEGKSQNGGLRIGEMERDALIAHRANAILQDMFKNNTDLTEIKYCNVCHSLGTKDTCCDTSTKTLSISNSFNIMNSYLESIGLHTKIYE</sequence>
<evidence type="ECO:0000259" key="9">
    <source>
        <dbReference type="Pfam" id="PF00562"/>
    </source>
</evidence>
<dbReference type="Pfam" id="PF04560">
    <property type="entry name" value="RNA_pol_Rpb2_7"/>
    <property type="match status" value="1"/>
</dbReference>
<evidence type="ECO:0000256" key="7">
    <source>
        <dbReference type="RuleBase" id="RU000434"/>
    </source>
</evidence>
<feature type="region of interest" description="Disordered" evidence="8">
    <location>
        <begin position="344"/>
        <end position="364"/>
    </location>
</feature>
<dbReference type="GO" id="GO:0003899">
    <property type="term" value="F:DNA-directed RNA polymerase activity"/>
    <property type="evidence" value="ECO:0007669"/>
    <property type="project" value="UniProtKB-EC"/>
</dbReference>
<dbReference type="OrthoDB" id="2158330at2759"/>
<protein>
    <recommendedName>
        <fullName evidence="2">DNA-directed RNA polymerase</fullName>
        <ecNumber evidence="2">2.7.7.6</ecNumber>
    </recommendedName>
</protein>
<dbReference type="InterPro" id="IPR007120">
    <property type="entry name" value="DNA-dir_RNAP_su2_dom"/>
</dbReference>
<dbReference type="SUPFAM" id="SSF64484">
    <property type="entry name" value="beta and beta-prime subunits of DNA dependent RNA-polymerase"/>
    <property type="match status" value="1"/>
</dbReference>
<dbReference type="InterPro" id="IPR014724">
    <property type="entry name" value="RNA_pol_RPB2_OB-fold"/>
</dbReference>
<keyword evidence="3" id="KW-0240">DNA-directed RNA polymerase</keyword>
<dbReference type="PANTHER" id="PTHR20856">
    <property type="entry name" value="DNA-DIRECTED RNA POLYMERASE I SUBUNIT 2"/>
    <property type="match status" value="1"/>
</dbReference>
<feature type="domain" description="RNA polymerase Rpb2" evidence="11">
    <location>
        <begin position="20"/>
        <end position="78"/>
    </location>
</feature>
<dbReference type="Gene3D" id="3.90.1800.10">
    <property type="entry name" value="RNA polymerase alpha subunit dimerisation domain"/>
    <property type="match status" value="1"/>
</dbReference>
<keyword evidence="5" id="KW-0548">Nucleotidyltransferase</keyword>
<dbReference type="Gene3D" id="2.40.50.150">
    <property type="match status" value="1"/>
</dbReference>
<feature type="compositionally biased region" description="Basic and acidic residues" evidence="8">
    <location>
        <begin position="344"/>
        <end position="359"/>
    </location>
</feature>
<dbReference type="GO" id="GO:0032549">
    <property type="term" value="F:ribonucleoside binding"/>
    <property type="evidence" value="ECO:0007669"/>
    <property type="project" value="InterPro"/>
</dbReference>
<evidence type="ECO:0000313" key="12">
    <source>
        <dbReference type="EMBL" id="ORX89484.1"/>
    </source>
</evidence>
<keyword evidence="4" id="KW-0808">Transferase</keyword>
<dbReference type="Gene3D" id="3.90.1100.10">
    <property type="match status" value="1"/>
</dbReference>
<dbReference type="GO" id="GO:0000428">
    <property type="term" value="C:DNA-directed RNA polymerase complex"/>
    <property type="evidence" value="ECO:0007669"/>
    <property type="project" value="UniProtKB-KW"/>
</dbReference>
<reference evidence="12 13" key="1">
    <citation type="submission" date="2016-08" db="EMBL/GenBank/DDBJ databases">
        <title>A Parts List for Fungal Cellulosomes Revealed by Comparative Genomics.</title>
        <authorList>
            <consortium name="DOE Joint Genome Institute"/>
            <person name="Haitjema C.H."/>
            <person name="Gilmore S.P."/>
            <person name="Henske J.K."/>
            <person name="Solomon K.V."/>
            <person name="De Groot R."/>
            <person name="Kuo A."/>
            <person name="Mondo S.J."/>
            <person name="Salamov A.A."/>
            <person name="Labutti K."/>
            <person name="Zhao Z."/>
            <person name="Chiniquy J."/>
            <person name="Barry K."/>
            <person name="Brewer H.M."/>
            <person name="Purvine S.O."/>
            <person name="Wright A.T."/>
            <person name="Boxma B."/>
            <person name="Van Alen T."/>
            <person name="Hackstein J.H."/>
            <person name="Baker S.E."/>
            <person name="Grigoriev I.V."/>
            <person name="O'Malley M.A."/>
        </authorList>
    </citation>
    <scope>NUCLEOTIDE SEQUENCE [LARGE SCALE GENOMIC DNA]</scope>
    <source>
        <strain evidence="12 13">G1</strain>
    </source>
</reference>
<feature type="domain" description="DNA-directed RNA polymerase subunit 2 hybrid-binding" evidence="9">
    <location>
        <begin position="392"/>
        <end position="698"/>
    </location>
</feature>
<feature type="domain" description="RNA polymerase Rpb2" evidence="10">
    <location>
        <begin position="700"/>
        <end position="780"/>
    </location>
</feature>
<dbReference type="Proteomes" id="UP000193920">
    <property type="component" value="Unassembled WGS sequence"/>
</dbReference>
<dbReference type="InterPro" id="IPR037033">
    <property type="entry name" value="DNA-dir_RNAP_su2_hyb_sf"/>
</dbReference>
<name>A0A1Y1XW06_9FUNG</name>
<evidence type="ECO:0000256" key="8">
    <source>
        <dbReference type="SAM" id="MobiDB-lite"/>
    </source>
</evidence>
<dbReference type="InterPro" id="IPR007645">
    <property type="entry name" value="RNA_pol_Rpb2_3"/>
</dbReference>
<dbReference type="InterPro" id="IPR007641">
    <property type="entry name" value="RNA_pol_Rpb2_7"/>
</dbReference>
<evidence type="ECO:0000256" key="4">
    <source>
        <dbReference type="ARBA" id="ARBA00022679"/>
    </source>
</evidence>
<dbReference type="GO" id="GO:0003677">
    <property type="term" value="F:DNA binding"/>
    <property type="evidence" value="ECO:0007669"/>
    <property type="project" value="InterPro"/>
</dbReference>
<comment type="caution">
    <text evidence="12">The sequence shown here is derived from an EMBL/GenBank/DDBJ whole genome shotgun (WGS) entry which is preliminary data.</text>
</comment>
<accession>A0A1Y1XW06</accession>
<proteinExistence type="inferred from homology"/>
<dbReference type="InterPro" id="IPR015712">
    <property type="entry name" value="DNA-dir_RNA_pol_su2"/>
</dbReference>
<evidence type="ECO:0000256" key="2">
    <source>
        <dbReference type="ARBA" id="ARBA00012418"/>
    </source>
</evidence>
<evidence type="ECO:0000259" key="11">
    <source>
        <dbReference type="Pfam" id="PF04565"/>
    </source>
</evidence>
<evidence type="ECO:0000256" key="6">
    <source>
        <dbReference type="ARBA" id="ARBA00023163"/>
    </source>
</evidence>